<dbReference type="NCBIfam" id="TIGR01954">
    <property type="entry name" value="nusA_Cterm_rpt"/>
    <property type="match status" value="2"/>
</dbReference>
<dbReference type="HAMAP" id="MF_00945_B">
    <property type="entry name" value="NusA_B"/>
    <property type="match status" value="1"/>
</dbReference>
<evidence type="ECO:0000313" key="9">
    <source>
        <dbReference type="EMBL" id="AUI70565.1"/>
    </source>
</evidence>
<dbReference type="InterPro" id="IPR058582">
    <property type="entry name" value="KH_NusA_2nd"/>
</dbReference>
<proteinExistence type="inferred from homology"/>
<dbReference type="FunFam" id="3.30.300.20:FF:000002">
    <property type="entry name" value="Transcription termination/antitermination protein NusA"/>
    <property type="match status" value="1"/>
</dbReference>
<dbReference type="NCBIfam" id="TIGR01953">
    <property type="entry name" value="NusA"/>
    <property type="match status" value="1"/>
</dbReference>
<dbReference type="PROSITE" id="PS50126">
    <property type="entry name" value="S1"/>
    <property type="match status" value="1"/>
</dbReference>
<dbReference type="InterPro" id="IPR010214">
    <property type="entry name" value="Tscrpt_termin_fac_NusA_C_rpt"/>
</dbReference>
<dbReference type="Pfam" id="PF08529">
    <property type="entry name" value="NusA_N"/>
    <property type="match status" value="1"/>
</dbReference>
<organism evidence="9 10">
    <name type="scientific">Beggiatoa leptomitoformis</name>
    <dbReference type="NCBI Taxonomy" id="288004"/>
    <lineage>
        <taxon>Bacteria</taxon>
        <taxon>Pseudomonadati</taxon>
        <taxon>Pseudomonadota</taxon>
        <taxon>Gammaproteobacteria</taxon>
        <taxon>Thiotrichales</taxon>
        <taxon>Thiotrichaceae</taxon>
        <taxon>Beggiatoa</taxon>
    </lineage>
</organism>
<keyword evidence="6 7" id="KW-0804">Transcription</keyword>
<dbReference type="CDD" id="cd04455">
    <property type="entry name" value="S1_NusA"/>
    <property type="match status" value="1"/>
</dbReference>
<evidence type="ECO:0000256" key="4">
    <source>
        <dbReference type="ARBA" id="ARBA00022884"/>
    </source>
</evidence>
<gene>
    <name evidence="7 9" type="primary">nusA</name>
    <name evidence="9" type="ORF">BLE401_07725</name>
</gene>
<keyword evidence="4 7" id="KW-0694">RNA-binding</keyword>
<dbReference type="InterPro" id="IPR009019">
    <property type="entry name" value="KH_sf_prok-type"/>
</dbReference>
<evidence type="ECO:0000313" key="10">
    <source>
        <dbReference type="Proteomes" id="UP000234271"/>
    </source>
</evidence>
<dbReference type="InterPro" id="IPR036555">
    <property type="entry name" value="NusA_N_sf"/>
</dbReference>
<keyword evidence="10" id="KW-1185">Reference proteome</keyword>
<reference evidence="10" key="1">
    <citation type="submission" date="2016-12" db="EMBL/GenBank/DDBJ databases">
        <title>Complete Genome Sequence of Beggiatoa leptomitiformis D-401.</title>
        <authorList>
            <person name="Fomenkov A."/>
            <person name="Vincze T."/>
            <person name="Grabovich M."/>
            <person name="Anton B.P."/>
            <person name="Dubinina G."/>
            <person name="Orlova M."/>
            <person name="Belousova E."/>
            <person name="Roberts R.J."/>
        </authorList>
    </citation>
    <scope>NUCLEOTIDE SEQUENCE [LARGE SCALE GENOMIC DNA]</scope>
    <source>
        <strain evidence="10">D-401</strain>
    </source>
</reference>
<dbReference type="InterPro" id="IPR012340">
    <property type="entry name" value="NA-bd_OB-fold"/>
</dbReference>
<dbReference type="Gene3D" id="3.30.300.20">
    <property type="match status" value="2"/>
</dbReference>
<dbReference type="InterPro" id="IPR010213">
    <property type="entry name" value="TF_NusA"/>
</dbReference>
<keyword evidence="5 7" id="KW-0805">Transcription regulation</keyword>
<dbReference type="CDD" id="cd22529">
    <property type="entry name" value="KH-II_NusA_rpt2"/>
    <property type="match status" value="1"/>
</dbReference>
<evidence type="ECO:0000256" key="6">
    <source>
        <dbReference type="ARBA" id="ARBA00023163"/>
    </source>
</evidence>
<dbReference type="GO" id="GO:0000166">
    <property type="term" value="F:nucleotide binding"/>
    <property type="evidence" value="ECO:0007669"/>
    <property type="project" value="InterPro"/>
</dbReference>
<evidence type="ECO:0000256" key="7">
    <source>
        <dbReference type="HAMAP-Rule" id="MF_00945"/>
    </source>
</evidence>
<dbReference type="InterPro" id="IPR025249">
    <property type="entry name" value="TF_NusA_KH_1st"/>
</dbReference>
<dbReference type="FunFam" id="3.30.300.20:FF:000005">
    <property type="entry name" value="Transcription termination/antitermination protein NusA"/>
    <property type="match status" value="1"/>
</dbReference>
<feature type="domain" description="S1 motif" evidence="8">
    <location>
        <begin position="139"/>
        <end position="204"/>
    </location>
</feature>
<name>A0A2N9YJL8_9GAMM</name>
<dbReference type="KEGG" id="blep:AL038_16520"/>
<dbReference type="Gene3D" id="2.40.50.140">
    <property type="entry name" value="Nucleic acid-binding proteins"/>
    <property type="match status" value="1"/>
</dbReference>
<dbReference type="SUPFAM" id="SSF69705">
    <property type="entry name" value="Transcription factor NusA, N-terminal domain"/>
    <property type="match status" value="1"/>
</dbReference>
<keyword evidence="2 7" id="KW-0963">Cytoplasm</keyword>
<comment type="similarity">
    <text evidence="7">Belongs to the NusA family.</text>
</comment>
<dbReference type="Pfam" id="PF13184">
    <property type="entry name" value="KH_NusA_1st"/>
    <property type="match status" value="1"/>
</dbReference>
<dbReference type="SUPFAM" id="SSF50249">
    <property type="entry name" value="Nucleic acid-binding proteins"/>
    <property type="match status" value="1"/>
</dbReference>
<dbReference type="InterPro" id="IPR015946">
    <property type="entry name" value="KH_dom-like_a/b"/>
</dbReference>
<evidence type="ECO:0000256" key="2">
    <source>
        <dbReference type="ARBA" id="ARBA00022490"/>
    </source>
</evidence>
<dbReference type="GO" id="GO:0003723">
    <property type="term" value="F:RNA binding"/>
    <property type="evidence" value="ECO:0007669"/>
    <property type="project" value="UniProtKB-UniRule"/>
</dbReference>
<dbReference type="GO" id="GO:0006353">
    <property type="term" value="P:DNA-templated transcription termination"/>
    <property type="evidence" value="ECO:0007669"/>
    <property type="project" value="UniProtKB-UniRule"/>
</dbReference>
<dbReference type="GO" id="GO:0003700">
    <property type="term" value="F:DNA-binding transcription factor activity"/>
    <property type="evidence" value="ECO:0007669"/>
    <property type="project" value="InterPro"/>
</dbReference>
<dbReference type="InterPro" id="IPR030842">
    <property type="entry name" value="TF_NusA_bacterial"/>
</dbReference>
<dbReference type="InterPro" id="IPR003029">
    <property type="entry name" value="S1_domain"/>
</dbReference>
<dbReference type="InterPro" id="IPR013735">
    <property type="entry name" value="TF_NusA_N"/>
</dbReference>
<dbReference type="SUPFAM" id="SSF47794">
    <property type="entry name" value="Rad51 N-terminal domain-like"/>
    <property type="match status" value="2"/>
</dbReference>
<dbReference type="Pfam" id="PF26594">
    <property type="entry name" value="KH_NusA_2nd"/>
    <property type="match status" value="1"/>
</dbReference>
<dbReference type="PROSITE" id="PS50084">
    <property type="entry name" value="KH_TYPE_1"/>
    <property type="match status" value="1"/>
</dbReference>
<dbReference type="Gene3D" id="3.30.1480.10">
    <property type="entry name" value="NusA, N-terminal domain"/>
    <property type="match status" value="1"/>
</dbReference>
<dbReference type="STRING" id="288004.AL038_16520"/>
<evidence type="ECO:0000256" key="3">
    <source>
        <dbReference type="ARBA" id="ARBA00022814"/>
    </source>
</evidence>
<dbReference type="Proteomes" id="UP000234271">
    <property type="component" value="Chromosome"/>
</dbReference>
<dbReference type="InterPro" id="IPR010995">
    <property type="entry name" value="DNA_repair_Rad51/TF_NusA_a-hlx"/>
</dbReference>
<dbReference type="PANTHER" id="PTHR22648">
    <property type="entry name" value="TRANSCRIPTION TERMINATION FACTOR NUSA"/>
    <property type="match status" value="1"/>
</dbReference>
<keyword evidence="1 7" id="KW-0806">Transcription termination</keyword>
<sequence>MNKEILLVVDVVSNEKGVSKNTIFEALECALASATKKRYSNEIDVRVTINRQTGDYQTVRRWLVVEGDIQRPEQLAKQISLVEAQNKESSLAVGDYWEEQIESVGFDRIGAQTAKQVIVQKIREAERALIIDAYASRQGEIVSGIVKRIEKGNIIVDVGGNTEAMIPREEIIPREAIRTNDRLRGFLKSVRFEQRGPQLFLNRTSPEFLKALFTVEVPEIGEGLIEIISAARDPGLRAKIAVRSKDARLDPVGACIGMRRSRVQAVMNELCGEKIDIILWDENPAQFVINAMSPAEVVSIIVDEDAHSMDVAVKEEQLSQAIGKGGQNVKLASLLTGWTLNVMTESQAEQKNEAEIQALRDMFVQKLDIEGEIADILVREGFSSLEEVAYVPLSEMLEIEEFDEEMVKELRNRAKDALVTNAIAEEEALSDAQPAEDLSNMEGMDSELARRLASHGIISMDDLAEQSVDDLISVGGLDKARASTLIMQARAPWFEQEKQQG</sequence>
<dbReference type="RefSeq" id="WP_062155588.1">
    <property type="nucleotide sequence ID" value="NZ_CP012373.2"/>
</dbReference>
<keyword evidence="3 7" id="KW-0889">Transcription antitermination</keyword>
<dbReference type="Gene3D" id="1.10.150.20">
    <property type="entry name" value="5' to 3' exonuclease, C-terminal subdomain"/>
    <property type="match status" value="2"/>
</dbReference>
<dbReference type="CDD" id="cd02134">
    <property type="entry name" value="KH-II_NusA_rpt1"/>
    <property type="match status" value="1"/>
</dbReference>
<dbReference type="SMART" id="SM00316">
    <property type="entry name" value="S1"/>
    <property type="match status" value="1"/>
</dbReference>
<comment type="subunit">
    <text evidence="7">Monomer. Binds directly to the core enzyme of the DNA-dependent RNA polymerase and to nascent RNA.</text>
</comment>
<protein>
    <recommendedName>
        <fullName evidence="7">Transcription termination/antitermination protein NusA</fullName>
    </recommendedName>
</protein>
<accession>A0A2N9YJL8</accession>
<dbReference type="GO" id="GO:0005829">
    <property type="term" value="C:cytosol"/>
    <property type="evidence" value="ECO:0007669"/>
    <property type="project" value="TreeGrafter"/>
</dbReference>
<dbReference type="AlphaFoldDB" id="A0A2N9YJL8"/>
<dbReference type="PANTHER" id="PTHR22648:SF0">
    <property type="entry name" value="TRANSCRIPTION TERMINATION_ANTITERMINATION PROTEIN NUSA"/>
    <property type="match status" value="1"/>
</dbReference>
<dbReference type="Pfam" id="PF14520">
    <property type="entry name" value="HHH_5"/>
    <property type="match status" value="1"/>
</dbReference>
<dbReference type="GO" id="GO:0031564">
    <property type="term" value="P:transcription antitermination"/>
    <property type="evidence" value="ECO:0007669"/>
    <property type="project" value="UniProtKB-UniRule"/>
</dbReference>
<comment type="subcellular location">
    <subcellularLocation>
        <location evidence="7">Cytoplasm</location>
    </subcellularLocation>
</comment>
<dbReference type="Pfam" id="PF00575">
    <property type="entry name" value="S1"/>
    <property type="match status" value="1"/>
</dbReference>
<dbReference type="EMBL" id="CP018889">
    <property type="protein sequence ID" value="AUI70565.1"/>
    <property type="molecule type" value="Genomic_DNA"/>
</dbReference>
<evidence type="ECO:0000256" key="1">
    <source>
        <dbReference type="ARBA" id="ARBA00022472"/>
    </source>
</evidence>
<evidence type="ECO:0000259" key="8">
    <source>
        <dbReference type="PROSITE" id="PS50126"/>
    </source>
</evidence>
<dbReference type="SUPFAM" id="SSF54814">
    <property type="entry name" value="Prokaryotic type KH domain (KH-domain type II)"/>
    <property type="match status" value="2"/>
</dbReference>
<dbReference type="OrthoDB" id="9807233at2"/>
<comment type="function">
    <text evidence="7">Participates in both transcription termination and antitermination.</text>
</comment>
<evidence type="ECO:0000256" key="5">
    <source>
        <dbReference type="ARBA" id="ARBA00023015"/>
    </source>
</evidence>